<reference evidence="1" key="1">
    <citation type="submission" date="2019-05" db="EMBL/GenBank/DDBJ databases">
        <title>Revised genome assembly of Burkholderiaceae (previously Ralstonia) sp. PBA.</title>
        <authorList>
            <person name="Gan H.M."/>
        </authorList>
    </citation>
    <scope>NUCLEOTIDE SEQUENCE</scope>
    <source>
        <strain evidence="1">PBA</strain>
    </source>
</reference>
<dbReference type="Proteomes" id="UP000004277">
    <property type="component" value="Unassembled WGS sequence"/>
</dbReference>
<protein>
    <submittedName>
        <fullName evidence="1">D-glycerate dehydrogenase</fullName>
    </submittedName>
</protein>
<organism evidence="1 2">
    <name type="scientific">Imbroritus primus</name>
    <dbReference type="NCBI Taxonomy" id="3058603"/>
    <lineage>
        <taxon>Bacteria</taxon>
        <taxon>Pseudomonadati</taxon>
        <taxon>Pseudomonadota</taxon>
        <taxon>Betaproteobacteria</taxon>
        <taxon>Burkholderiales</taxon>
        <taxon>Burkholderiaceae</taxon>
        <taxon>Imbroritus</taxon>
    </lineage>
</organism>
<name>A0ACD3SQN8_9BURK</name>
<accession>A0ACD3SQN8</accession>
<evidence type="ECO:0000313" key="1">
    <source>
        <dbReference type="EMBL" id="TMS58590.1"/>
    </source>
</evidence>
<gene>
    <name evidence="1" type="ORF">MW7_007665</name>
</gene>
<dbReference type="EMBL" id="AKCV02000015">
    <property type="protein sequence ID" value="TMS58590.1"/>
    <property type="molecule type" value="Genomic_DNA"/>
</dbReference>
<proteinExistence type="predicted"/>
<sequence length="333" mass="35434">MQNGKQAVVVSVNLPADLQGALQERFEVHPVAPGERIEKALAPDVAARIRGVVGTVRTPLDQAFFQSMPAVRVVSNFAVGYDNIDVKAATAANVVVCNTPGVLDAAVADLTLGLILCTGRNLVGLDRFVRDGRWAKGAAPLSYDLMGKSLGLLGMGRIGRMVAERARAFGMKVFYHNRNRQAAAEATGIGYLERDELFRTCDFVSVHVPLTDATRNSIGAREFGMMKPSAIFINTSRGAVVDEPAMIEALKNGTIAGAGLDVFVKEPLDPAASALAGMDNVTLLPHVGSATHETRRAMIDLAVHNLIDVLEGARPGAAVNPEVDHYGTLKERA</sequence>
<keyword evidence="2" id="KW-1185">Reference proteome</keyword>
<comment type="caution">
    <text evidence="1">The sequence shown here is derived from an EMBL/GenBank/DDBJ whole genome shotgun (WGS) entry which is preliminary data.</text>
</comment>
<evidence type="ECO:0000313" key="2">
    <source>
        <dbReference type="Proteomes" id="UP000004277"/>
    </source>
</evidence>